<organism evidence="6">
    <name type="scientific">Dipodfec virus RodF1_80</name>
    <dbReference type="NCBI Taxonomy" id="2929312"/>
    <lineage>
        <taxon>Viruses</taxon>
        <taxon>Monodnaviria</taxon>
        <taxon>Sangervirae</taxon>
        <taxon>Phixviricota</taxon>
        <taxon>Malgrandaviricetes</taxon>
        <taxon>Petitvirales</taxon>
        <taxon>Microviridae</taxon>
    </lineage>
</organism>
<evidence type="ECO:0000256" key="2">
    <source>
        <dbReference type="ARBA" id="ARBA00009963"/>
    </source>
</evidence>
<evidence type="ECO:0000256" key="4">
    <source>
        <dbReference type="ARBA" id="ARBA00022561"/>
    </source>
</evidence>
<dbReference type="InterPro" id="IPR003514">
    <property type="entry name" value="Microviridae_protein_F"/>
</dbReference>
<reference evidence="6" key="1">
    <citation type="submission" date="2022-02" db="EMBL/GenBank/DDBJ databases">
        <title>Towards deciphering the DNA virus diversity associated with rodent species in the families Cricetidae and Heteromyidae.</title>
        <authorList>
            <person name="Lund M."/>
            <person name="Larsen B.B."/>
            <person name="Gryseels S."/>
            <person name="Kraberger S."/>
            <person name="Rowsey D.M."/>
            <person name="Steger L."/>
            <person name="Yule K.M."/>
            <person name="Upham N.S."/>
            <person name="Worobey M."/>
            <person name="Van Doorslaer K."/>
            <person name="Varsani A."/>
        </authorList>
    </citation>
    <scope>NUCLEOTIDE SEQUENCE</scope>
    <source>
        <strain evidence="6">NeonRodF1_80</strain>
    </source>
</reference>
<keyword evidence="3" id="KW-1140">T=1 icosahedral capsid protein</keyword>
<dbReference type="InterPro" id="IPR037002">
    <property type="entry name" value="Microviridae_protein_F_sf"/>
</dbReference>
<dbReference type="EMBL" id="OM869692">
    <property type="protein sequence ID" value="UPW41904.1"/>
    <property type="molecule type" value="Genomic_DNA"/>
</dbReference>
<dbReference type="InterPro" id="IPR016184">
    <property type="entry name" value="Capsid/spike_ssDNA_virus"/>
</dbReference>
<name>A0A976N2Y3_9VIRU</name>
<keyword evidence="5" id="KW-0946">Virion</keyword>
<dbReference type="SUPFAM" id="SSF88645">
    <property type="entry name" value="ssDNA viruses"/>
    <property type="match status" value="1"/>
</dbReference>
<evidence type="ECO:0000313" key="6">
    <source>
        <dbReference type="EMBL" id="UPW41904.1"/>
    </source>
</evidence>
<dbReference type="GO" id="GO:0039615">
    <property type="term" value="C:T=1 icosahedral viral capsid"/>
    <property type="evidence" value="ECO:0007669"/>
    <property type="project" value="UniProtKB-KW"/>
</dbReference>
<accession>A0A976N2Y3</accession>
<dbReference type="GO" id="GO:0005198">
    <property type="term" value="F:structural molecule activity"/>
    <property type="evidence" value="ECO:0007669"/>
    <property type="project" value="InterPro"/>
</dbReference>
<evidence type="ECO:0000256" key="5">
    <source>
        <dbReference type="ARBA" id="ARBA00022844"/>
    </source>
</evidence>
<comment type="subcellular location">
    <subcellularLocation>
        <location evidence="1">Virion</location>
    </subcellularLocation>
</comment>
<evidence type="ECO:0000256" key="1">
    <source>
        <dbReference type="ARBA" id="ARBA00004328"/>
    </source>
</evidence>
<dbReference type="Gene3D" id="2.60.169.10">
    <property type="entry name" value="Microviridae F protein"/>
    <property type="match status" value="2"/>
</dbReference>
<comment type="similarity">
    <text evidence="2">Belongs to the microviridae F protein family.</text>
</comment>
<proteinExistence type="inferred from homology"/>
<keyword evidence="4" id="KW-0167">Capsid protein</keyword>
<sequence length="580" mass="66186">MANIFNSIRTNKPKKTIFQLDHENLLSGEIGWLMPVQIHPTLPFEKWSGKTEVFIRLAPLMYPIYARVNSYIHHFFMPERLLWQGWQEFITGGKDGNSDIVYPRIGVTGALIREIPECFAPSSLYDYLGFPAFSKEDLNFIENDDTHVLFDLDILPFLAYQKIWQNYYADQTLTDFKLDDDYLIPDNFGYVKGLQFMSTTPMPGTEFMSIIDFLKYIMTLRNRAWEKDYFTSALPTPQRGDDVNLPLVGNASVNFDSATVDASNMLTPPLKIVDEDGHNVSNLGAFTTDSQGFVETNNRKYVGFSPTGDRGKLPITGQGTVDLSDARMVSINELRRGFSVQRFKEVLARTGYRYRDYIYGIFGGLSSDSRLQRPEYLGGGKAPIVIGEILQTSQTTESSPLGEMAGKGVGAASDNGFKYRTEEHGYIISIMSVIPRSSYSQGLNRLFTKFDKTDYGNPLFAHLGEQEVKNSELYLSYHTLGGNFQNLEKNDKTFGYQSRYAEYKYCPNTIHGDFRTSLNRWHMSRQFDTNPGLNHYFVTVNPKEVNRVFAVETDVNHLWIQVYNKVRALRPLPKYGTPRL</sequence>
<dbReference type="Pfam" id="PF02305">
    <property type="entry name" value="Phage_F"/>
    <property type="match status" value="1"/>
</dbReference>
<evidence type="ECO:0000256" key="3">
    <source>
        <dbReference type="ARBA" id="ARBA00022431"/>
    </source>
</evidence>
<protein>
    <submittedName>
        <fullName evidence="6">Major capsid protein</fullName>
    </submittedName>
</protein>